<dbReference type="NCBIfam" id="TIGR03804">
    <property type="entry name" value="para_beta_helix"/>
    <property type="match status" value="2"/>
</dbReference>
<dbReference type="STRING" id="1353528.DT23_16170"/>
<organism evidence="6 7">
    <name type="scientific">Thioclava indica</name>
    <dbReference type="NCBI Taxonomy" id="1353528"/>
    <lineage>
        <taxon>Bacteria</taxon>
        <taxon>Pseudomonadati</taxon>
        <taxon>Pseudomonadota</taxon>
        <taxon>Alphaproteobacteria</taxon>
        <taxon>Rhodobacterales</taxon>
        <taxon>Paracoccaceae</taxon>
        <taxon>Thioclava</taxon>
    </lineage>
</organism>
<keyword evidence="7" id="KW-1185">Reference proteome</keyword>
<dbReference type="AlphaFoldDB" id="A0A074JT08"/>
<dbReference type="InterPro" id="IPR012334">
    <property type="entry name" value="Pectin_lyas_fold"/>
</dbReference>
<evidence type="ECO:0000259" key="5">
    <source>
        <dbReference type="Pfam" id="PF13229"/>
    </source>
</evidence>
<reference evidence="6 7" key="1">
    <citation type="journal article" date="2015" name="Antonie Van Leeuwenhoek">
        <title>Thioclava indica sp. nov., isolated from surface seawater of the Indian Ocean.</title>
        <authorList>
            <person name="Liu Y."/>
            <person name="Lai Q."/>
            <person name="Du J."/>
            <person name="Xu H."/>
            <person name="Jiang L."/>
            <person name="Shao Z."/>
        </authorList>
    </citation>
    <scope>NUCLEOTIDE SEQUENCE [LARGE SCALE GENOMIC DNA]</scope>
    <source>
        <strain evidence="6 7">DT23-4</strain>
    </source>
</reference>
<protein>
    <recommendedName>
        <fullName evidence="5">Right handed beta helix domain-containing protein</fullName>
    </recommendedName>
</protein>
<dbReference type="Gene3D" id="2.60.40.2810">
    <property type="match status" value="1"/>
</dbReference>
<dbReference type="eggNOG" id="COG3420">
    <property type="taxonomic scope" value="Bacteria"/>
</dbReference>
<evidence type="ECO:0000256" key="2">
    <source>
        <dbReference type="ARBA" id="ARBA00022525"/>
    </source>
</evidence>
<proteinExistence type="predicted"/>
<dbReference type="InterPro" id="IPR011050">
    <property type="entry name" value="Pectin_lyase_fold/virulence"/>
</dbReference>
<dbReference type="SMART" id="SM00710">
    <property type="entry name" value="PbH1"/>
    <property type="match status" value="6"/>
</dbReference>
<dbReference type="InterPro" id="IPR052052">
    <property type="entry name" value="Polysaccharide_Lyase_9"/>
</dbReference>
<dbReference type="InterPro" id="IPR039448">
    <property type="entry name" value="Beta_helix"/>
</dbReference>
<dbReference type="Pfam" id="PF17963">
    <property type="entry name" value="Big_9"/>
    <property type="match status" value="1"/>
</dbReference>
<feature type="region of interest" description="Disordered" evidence="4">
    <location>
        <begin position="369"/>
        <end position="394"/>
    </location>
</feature>
<name>A0A074JT08_9RHOB</name>
<dbReference type="Gene3D" id="2.160.20.10">
    <property type="entry name" value="Single-stranded right-handed beta-helix, Pectin lyase-like"/>
    <property type="match status" value="1"/>
</dbReference>
<dbReference type="SUPFAM" id="SSF51126">
    <property type="entry name" value="Pectin lyase-like"/>
    <property type="match status" value="1"/>
</dbReference>
<comment type="subcellular location">
    <subcellularLocation>
        <location evidence="1">Secreted</location>
    </subcellularLocation>
</comment>
<evidence type="ECO:0000256" key="1">
    <source>
        <dbReference type="ARBA" id="ARBA00004613"/>
    </source>
</evidence>
<evidence type="ECO:0000313" key="6">
    <source>
        <dbReference type="EMBL" id="KEO58758.1"/>
    </source>
</evidence>
<dbReference type="GO" id="GO:0005576">
    <property type="term" value="C:extracellular region"/>
    <property type="evidence" value="ECO:0007669"/>
    <property type="project" value="UniProtKB-SubCell"/>
</dbReference>
<gene>
    <name evidence="6" type="ORF">DT23_16170</name>
</gene>
<keyword evidence="3" id="KW-0732">Signal</keyword>
<feature type="compositionally biased region" description="Low complexity" evidence="4">
    <location>
        <begin position="372"/>
        <end position="386"/>
    </location>
</feature>
<sequence length="512" mass="52909">MTVYYVDTNGNDNANGSDGSPFRTIGQALNANLNPGDEIVVRAGTYNESLNINQGGSAAGDITIRAEDPGTALIRPPSGAWNAISVNANYVTIEGFDIANAAGDGIEANSVHHITIADNTVHGNGESGIQFNYSEFITIEGNETYDNASSGWYSGISIYQNRNVSGDTTTPGYRTIIRDNITHDNVTQSGAHTDGNGIIIDDFQSTQTDGHPNYTYPTLVENNVAYGNGGKGIQVTWSDYVTVSNNTAYHNNVDLQNDGTWRGEISNAQSSNNTFVNNIAVADPSINSNNTAIDNNSYGGYSNDNVVWEDNVLYNGKTGQMSASTDGGNDAPSAADGNLIGVNPGFVNPANGDFSISAGSVAVNLGADMDGSSSVTSPPTTSTPDPVVTPDPDPVVTPDPAPTTPAVENAAPVAHDDINFKTSPNAPLILQQSQLLSNDSDADGDALILTNVVGSTQGSAKLTSGNNISFTPESDASGTASVTYTVSDQNGGTDTATAYIDIVAAAPSGPGG</sequence>
<evidence type="ECO:0000256" key="4">
    <source>
        <dbReference type="SAM" id="MobiDB-lite"/>
    </source>
</evidence>
<evidence type="ECO:0000313" key="7">
    <source>
        <dbReference type="Proteomes" id="UP000027471"/>
    </source>
</evidence>
<evidence type="ECO:0000256" key="3">
    <source>
        <dbReference type="ARBA" id="ARBA00022729"/>
    </source>
</evidence>
<dbReference type="PANTHER" id="PTHR40088:SF2">
    <property type="entry name" value="SECRETED SUGAR HYDROLASE"/>
    <property type="match status" value="1"/>
</dbReference>
<dbReference type="InterPro" id="IPR006626">
    <property type="entry name" value="PbH1"/>
</dbReference>
<dbReference type="PANTHER" id="PTHR40088">
    <property type="entry name" value="PECTATE LYASE (EUROFUNG)"/>
    <property type="match status" value="1"/>
</dbReference>
<comment type="caution">
    <text evidence="6">The sequence shown here is derived from an EMBL/GenBank/DDBJ whole genome shotgun (WGS) entry which is preliminary data.</text>
</comment>
<dbReference type="Pfam" id="PF13229">
    <property type="entry name" value="Beta_helix"/>
    <property type="match status" value="1"/>
</dbReference>
<dbReference type="Proteomes" id="UP000027471">
    <property type="component" value="Unassembled WGS sequence"/>
</dbReference>
<feature type="non-terminal residue" evidence="6">
    <location>
        <position position="512"/>
    </location>
</feature>
<feature type="domain" description="Right handed beta helix" evidence="5">
    <location>
        <begin position="82"/>
        <end position="196"/>
    </location>
</feature>
<dbReference type="EMBL" id="AUNB01000032">
    <property type="protein sequence ID" value="KEO58758.1"/>
    <property type="molecule type" value="Genomic_DNA"/>
</dbReference>
<dbReference type="InterPro" id="IPR022441">
    <property type="entry name" value="Para_beta_helix_rpt-2"/>
</dbReference>
<keyword evidence="2" id="KW-0964">Secreted</keyword>
<dbReference type="RefSeq" id="WP_038131288.1">
    <property type="nucleotide sequence ID" value="NZ_AUNB01000032.1"/>
</dbReference>
<dbReference type="GO" id="GO:0016837">
    <property type="term" value="F:carbon-oxygen lyase activity, acting on polysaccharides"/>
    <property type="evidence" value="ECO:0007669"/>
    <property type="project" value="TreeGrafter"/>
</dbReference>
<accession>A0A074JT08</accession>